<dbReference type="GO" id="GO:0016787">
    <property type="term" value="F:hydrolase activity"/>
    <property type="evidence" value="ECO:0007669"/>
    <property type="project" value="UniProtKB-KW"/>
</dbReference>
<gene>
    <name evidence="4" type="ORF">B1A_11716</name>
</gene>
<dbReference type="EMBL" id="AUZX01008414">
    <property type="protein sequence ID" value="EQD55992.1"/>
    <property type="molecule type" value="Genomic_DNA"/>
</dbReference>
<dbReference type="Gene3D" id="3.40.50.300">
    <property type="entry name" value="P-loop containing nucleotide triphosphate hydrolases"/>
    <property type="match status" value="1"/>
</dbReference>
<comment type="caution">
    <text evidence="4">The sequence shown here is derived from an EMBL/GenBank/DDBJ whole genome shotgun (WGS) entry which is preliminary data.</text>
</comment>
<feature type="domain" description="Helicase C-terminal" evidence="3">
    <location>
        <begin position="162"/>
        <end position="222"/>
    </location>
</feature>
<evidence type="ECO:0000256" key="1">
    <source>
        <dbReference type="ARBA" id="ARBA00022801"/>
    </source>
</evidence>
<dbReference type="InterPro" id="IPR038718">
    <property type="entry name" value="SNF2-like_sf"/>
</dbReference>
<dbReference type="AlphaFoldDB" id="T1AFQ4"/>
<dbReference type="InterPro" id="IPR050496">
    <property type="entry name" value="SNF2_RAD54_helicase_repair"/>
</dbReference>
<dbReference type="PANTHER" id="PTHR45629:SF7">
    <property type="entry name" value="DNA EXCISION REPAIR PROTEIN ERCC-6-RELATED"/>
    <property type="match status" value="1"/>
</dbReference>
<dbReference type="GO" id="GO:0015616">
    <property type="term" value="F:DNA translocase activity"/>
    <property type="evidence" value="ECO:0007669"/>
    <property type="project" value="TreeGrafter"/>
</dbReference>
<reference evidence="4" key="2">
    <citation type="journal article" date="2014" name="ISME J.">
        <title>Microbial stratification in low pH oxic and suboxic macroscopic growths along an acid mine drainage.</title>
        <authorList>
            <person name="Mendez-Garcia C."/>
            <person name="Mesa V."/>
            <person name="Sprenger R.R."/>
            <person name="Richter M."/>
            <person name="Diez M.S."/>
            <person name="Solano J."/>
            <person name="Bargiela R."/>
            <person name="Golyshina O.V."/>
            <person name="Manteca A."/>
            <person name="Ramos J.L."/>
            <person name="Gallego J.R."/>
            <person name="Llorente I."/>
            <person name="Martins Dos Santos V.A."/>
            <person name="Jensen O.N."/>
            <person name="Pelaez A.I."/>
            <person name="Sanchez J."/>
            <person name="Ferrer M."/>
        </authorList>
    </citation>
    <scope>NUCLEOTIDE SEQUENCE</scope>
</reference>
<dbReference type="PANTHER" id="PTHR45629">
    <property type="entry name" value="SNF2/RAD54 FAMILY MEMBER"/>
    <property type="match status" value="1"/>
</dbReference>
<dbReference type="Pfam" id="PF00176">
    <property type="entry name" value="SNF2-rel_dom"/>
    <property type="match status" value="1"/>
</dbReference>
<dbReference type="GO" id="GO:0005524">
    <property type="term" value="F:ATP binding"/>
    <property type="evidence" value="ECO:0007669"/>
    <property type="project" value="InterPro"/>
</dbReference>
<feature type="non-terminal residue" evidence="4">
    <location>
        <position position="1"/>
    </location>
</feature>
<name>T1AFQ4_9ZZZZ</name>
<proteinExistence type="predicted"/>
<dbReference type="InterPro" id="IPR049730">
    <property type="entry name" value="SNF2/RAD54-like_C"/>
</dbReference>
<organism evidence="4">
    <name type="scientific">mine drainage metagenome</name>
    <dbReference type="NCBI Taxonomy" id="410659"/>
    <lineage>
        <taxon>unclassified sequences</taxon>
        <taxon>metagenomes</taxon>
        <taxon>ecological metagenomes</taxon>
    </lineage>
</organism>
<sequence length="231" mass="26458">TRAVKQLRAHARITLTGTPIENRLSDLWSLFDFLNPGLLGSARAFTEASKRLGQSAEAYAPLRRLIQPYLLRRLKTDRNVIADLPEKTEIRTFCGLTREQAALYARCVEELARTLERTEGIQRRGVVLAYLMQLKQICNHPAQWRGRGEYAAERSAKFERLAGLCEELAQRQERVLVFTQFRELTEPLADHLGRVFGRPGLVLHGGTPVAQRQERVRQFQQSDGRRSSYSR</sequence>
<evidence type="ECO:0000259" key="2">
    <source>
        <dbReference type="Pfam" id="PF00176"/>
    </source>
</evidence>
<dbReference type="Gene3D" id="3.40.50.10810">
    <property type="entry name" value="Tandem AAA-ATPase domain"/>
    <property type="match status" value="1"/>
</dbReference>
<keyword evidence="1" id="KW-0378">Hydrolase</keyword>
<dbReference type="SUPFAM" id="SSF52540">
    <property type="entry name" value="P-loop containing nucleoside triphosphate hydrolases"/>
    <property type="match status" value="2"/>
</dbReference>
<dbReference type="Pfam" id="PF00271">
    <property type="entry name" value="Helicase_C"/>
    <property type="match status" value="1"/>
</dbReference>
<evidence type="ECO:0000313" key="4">
    <source>
        <dbReference type="EMBL" id="EQD55992.1"/>
    </source>
</evidence>
<dbReference type="InterPro" id="IPR027417">
    <property type="entry name" value="P-loop_NTPase"/>
</dbReference>
<dbReference type="CDD" id="cd18793">
    <property type="entry name" value="SF2_C_SNF"/>
    <property type="match status" value="1"/>
</dbReference>
<accession>T1AFQ4</accession>
<dbReference type="InterPro" id="IPR000330">
    <property type="entry name" value="SNF2_N"/>
</dbReference>
<protein>
    <submittedName>
        <fullName evidence="4">SNF2-related protein</fullName>
    </submittedName>
</protein>
<evidence type="ECO:0000259" key="3">
    <source>
        <dbReference type="Pfam" id="PF00271"/>
    </source>
</evidence>
<reference evidence="4" key="1">
    <citation type="submission" date="2013-08" db="EMBL/GenBank/DDBJ databases">
        <authorList>
            <person name="Mendez C."/>
            <person name="Richter M."/>
            <person name="Ferrer M."/>
            <person name="Sanchez J."/>
        </authorList>
    </citation>
    <scope>NUCLEOTIDE SEQUENCE</scope>
</reference>
<feature type="domain" description="SNF2 N-terminal" evidence="2">
    <location>
        <begin position="2"/>
        <end position="142"/>
    </location>
</feature>
<dbReference type="InterPro" id="IPR001650">
    <property type="entry name" value="Helicase_C-like"/>
</dbReference>